<dbReference type="EMBL" id="QFOD01000008">
    <property type="protein sequence ID" value="PZP32537.1"/>
    <property type="molecule type" value="Genomic_DNA"/>
</dbReference>
<accession>A0A2W5DTK7</accession>
<evidence type="ECO:0000313" key="3">
    <source>
        <dbReference type="Proteomes" id="UP000249633"/>
    </source>
</evidence>
<dbReference type="AlphaFoldDB" id="A0A2W5DTK7"/>
<dbReference type="NCBIfam" id="TIGR03382">
    <property type="entry name" value="GC_trans_RRR"/>
    <property type="match status" value="1"/>
</dbReference>
<dbReference type="Proteomes" id="UP000249633">
    <property type="component" value="Unassembled WGS sequence"/>
</dbReference>
<evidence type="ECO:0000259" key="1">
    <source>
        <dbReference type="Pfam" id="PF07589"/>
    </source>
</evidence>
<name>A0A2W5DTK7_9BURK</name>
<organism evidence="2 3">
    <name type="scientific">Roseateles depolymerans</name>
    <dbReference type="NCBI Taxonomy" id="76731"/>
    <lineage>
        <taxon>Bacteria</taxon>
        <taxon>Pseudomonadati</taxon>
        <taxon>Pseudomonadota</taxon>
        <taxon>Betaproteobacteria</taxon>
        <taxon>Burkholderiales</taxon>
        <taxon>Sphaerotilaceae</taxon>
        <taxon>Roseateles</taxon>
    </lineage>
</organism>
<protein>
    <recommendedName>
        <fullName evidence="1">Ice-binding protein C-terminal domain-containing protein</fullName>
    </recommendedName>
</protein>
<dbReference type="InterPro" id="IPR013424">
    <property type="entry name" value="Ice-binding_C"/>
</dbReference>
<feature type="domain" description="Ice-binding protein C-terminal" evidence="1">
    <location>
        <begin position="98"/>
        <end position="123"/>
    </location>
</feature>
<sequence>MTAGSALVPEDILSISGTRNGETILGLVPLGSDSNFVYDNQFTVADPHFTDGGLLFDIGGGDFGHVNLYYYEGQYFDLQVDADAGIAYEAPISFTVSAVPEASTYAYMALGLLGVAAVARRRRQA</sequence>
<gene>
    <name evidence="2" type="ORF">DI603_09985</name>
</gene>
<dbReference type="Pfam" id="PF07589">
    <property type="entry name" value="PEP-CTERM"/>
    <property type="match status" value="1"/>
</dbReference>
<proteinExistence type="predicted"/>
<dbReference type="InterPro" id="IPR017756">
    <property type="entry name" value="TM_Gly-Cys-Arg_CS"/>
</dbReference>
<evidence type="ECO:0000313" key="2">
    <source>
        <dbReference type="EMBL" id="PZP32537.1"/>
    </source>
</evidence>
<comment type="caution">
    <text evidence="2">The sequence shown here is derived from an EMBL/GenBank/DDBJ whole genome shotgun (WGS) entry which is preliminary data.</text>
</comment>
<reference evidence="2 3" key="1">
    <citation type="submission" date="2017-08" db="EMBL/GenBank/DDBJ databases">
        <title>Infants hospitalized years apart are colonized by the same room-sourced microbial strains.</title>
        <authorList>
            <person name="Brooks B."/>
            <person name="Olm M.R."/>
            <person name="Firek B.A."/>
            <person name="Baker R."/>
            <person name="Thomas B.C."/>
            <person name="Morowitz M.J."/>
            <person name="Banfield J.F."/>
        </authorList>
    </citation>
    <scope>NUCLEOTIDE SEQUENCE [LARGE SCALE GENOMIC DNA]</scope>
    <source>
        <strain evidence="2">S2_012_000_R2_81</strain>
    </source>
</reference>